<evidence type="ECO:0000313" key="2">
    <source>
        <dbReference type="Proteomes" id="UP000024635"/>
    </source>
</evidence>
<sequence length="152" mass="17771">MCLKNSVVLEPYPIYLTVGGKTERERQVLVTASSHLCEVEFLRIMSESRCSDLATIHYLPRFARRAKQAKVRQIGYSVDKDPVTARITFNYNIAWTDIDDSLVRRYELLKTNMTKKTTKGGRDDREFLENLRQPQYCRKVEANVYLMSILRD</sequence>
<dbReference type="Proteomes" id="UP000024635">
    <property type="component" value="Unassembled WGS sequence"/>
</dbReference>
<gene>
    <name evidence="1" type="primary">Acey_s0267.g734</name>
    <name evidence="1" type="ORF">Y032_0267g734</name>
</gene>
<accession>A0A016S9R4</accession>
<keyword evidence="2" id="KW-1185">Reference proteome</keyword>
<dbReference type="EMBL" id="JARK01001603">
    <property type="protein sequence ID" value="EYB87141.1"/>
    <property type="molecule type" value="Genomic_DNA"/>
</dbReference>
<evidence type="ECO:0000313" key="1">
    <source>
        <dbReference type="EMBL" id="EYB87141.1"/>
    </source>
</evidence>
<reference evidence="2" key="1">
    <citation type="journal article" date="2015" name="Nat. Genet.">
        <title>The genome and transcriptome of the zoonotic hookworm Ancylostoma ceylanicum identify infection-specific gene families.</title>
        <authorList>
            <person name="Schwarz E.M."/>
            <person name="Hu Y."/>
            <person name="Antoshechkin I."/>
            <person name="Miller M.M."/>
            <person name="Sternberg P.W."/>
            <person name="Aroian R.V."/>
        </authorList>
    </citation>
    <scope>NUCLEOTIDE SEQUENCE</scope>
    <source>
        <strain evidence="2">HY135</strain>
    </source>
</reference>
<protein>
    <submittedName>
        <fullName evidence="1">Uncharacterized protein</fullName>
    </submittedName>
</protein>
<dbReference type="OrthoDB" id="5841393at2759"/>
<dbReference type="AlphaFoldDB" id="A0A016S9R4"/>
<organism evidence="1 2">
    <name type="scientific">Ancylostoma ceylanicum</name>
    <dbReference type="NCBI Taxonomy" id="53326"/>
    <lineage>
        <taxon>Eukaryota</taxon>
        <taxon>Metazoa</taxon>
        <taxon>Ecdysozoa</taxon>
        <taxon>Nematoda</taxon>
        <taxon>Chromadorea</taxon>
        <taxon>Rhabditida</taxon>
        <taxon>Rhabditina</taxon>
        <taxon>Rhabditomorpha</taxon>
        <taxon>Strongyloidea</taxon>
        <taxon>Ancylostomatidae</taxon>
        <taxon>Ancylostomatinae</taxon>
        <taxon>Ancylostoma</taxon>
    </lineage>
</organism>
<comment type="caution">
    <text evidence="1">The sequence shown here is derived from an EMBL/GenBank/DDBJ whole genome shotgun (WGS) entry which is preliminary data.</text>
</comment>
<name>A0A016S9R4_9BILA</name>
<proteinExistence type="predicted"/>